<reference evidence="4 5" key="1">
    <citation type="submission" date="2017-12" db="EMBL/GenBank/DDBJ databases">
        <title>Comparative genomics of Botrytis spp.</title>
        <authorList>
            <person name="Valero-Jimenez C.A."/>
            <person name="Tapia P."/>
            <person name="Veloso J."/>
            <person name="Silva-Moreno E."/>
            <person name="Staats M."/>
            <person name="Valdes J.H."/>
            <person name="Van Kan J.A.L."/>
        </authorList>
    </citation>
    <scope>NUCLEOTIDE SEQUENCE [LARGE SCALE GENOMIC DNA]</scope>
    <source>
        <strain evidence="4 5">Bt9001</strain>
    </source>
</reference>
<feature type="region of interest" description="Disordered" evidence="2">
    <location>
        <begin position="404"/>
        <end position="478"/>
    </location>
</feature>
<name>A0A4Z1ESV6_9HELO</name>
<sequence>MESQVDLIDTSTILSEHHTSILNMAYSFTSSAWMSSWELSKAREAPVAIISVKDLQLQVIAGADGWTGDWVKTTTCPQQPALVSVSLALRRPFKKASEDDDIAGDTIHYGLIKIAIMDAIRAYHARGITPDFASELSMKSISIFIGSVLIRRSIAVGRNVNWSSVTIMLPKSSLRGAGTSLTTQTIFKEPSLEEQQAGALHSIGRIGESCTLRLHDLTAPTIIGLLPKERTMKQNVVANIEIDRWIGQGDLHWDIQQIVVKTIEESSFQTLEALAERISKNIIRHSLIPTMIKQASTTDNWDELADDYEDVPWEKTLVPKICPIVKVKLEKPGIYIDTTPGVEMSMDIRPSCDSPYFYLWEGYKSLHICPRPLIGTLTDWIAQEHEGSKNGTSSNVVGVKRKLDGLQPNLARTSQDTEDITAQPGEHPENPKDGKSPRLDLNQKLDGSQTDTSIYDDTEEESVALPKEHPKTPEDGESSIVRDLDRKLKTLQRNIAQLRKTTQDIMAPRKKLDDEESTTLVGIGQKLDAFKQEFADAQKVIKEIVVRQSSSASKNL</sequence>
<dbReference type="Pfam" id="PF02152">
    <property type="entry name" value="FolB"/>
    <property type="match status" value="1"/>
</dbReference>
<dbReference type="AlphaFoldDB" id="A0A4Z1ESV6"/>
<evidence type="ECO:0000313" key="4">
    <source>
        <dbReference type="EMBL" id="TGO15454.1"/>
    </source>
</evidence>
<dbReference type="Proteomes" id="UP000297777">
    <property type="component" value="Unassembled WGS sequence"/>
</dbReference>
<feature type="compositionally biased region" description="Basic and acidic residues" evidence="2">
    <location>
        <begin position="426"/>
        <end position="443"/>
    </location>
</feature>
<dbReference type="EMBL" id="PQXH01000040">
    <property type="protein sequence ID" value="TGO15454.1"/>
    <property type="molecule type" value="Genomic_DNA"/>
</dbReference>
<dbReference type="SUPFAM" id="SSF55620">
    <property type="entry name" value="Tetrahydrobiopterin biosynthesis enzymes-like"/>
    <property type="match status" value="1"/>
</dbReference>
<feature type="domain" description="Dihydroneopterin aldolase/epimerase" evidence="3">
    <location>
        <begin position="212"/>
        <end position="301"/>
    </location>
</feature>
<evidence type="ECO:0000313" key="5">
    <source>
        <dbReference type="Proteomes" id="UP000297777"/>
    </source>
</evidence>
<dbReference type="InterPro" id="IPR043133">
    <property type="entry name" value="GTP-CH-I_C/QueF"/>
</dbReference>
<dbReference type="SMART" id="SM00905">
    <property type="entry name" value="FolB"/>
    <property type="match status" value="1"/>
</dbReference>
<dbReference type="InterPro" id="IPR006157">
    <property type="entry name" value="FolB_dom"/>
</dbReference>
<keyword evidence="5" id="KW-1185">Reference proteome</keyword>
<gene>
    <name evidence="4" type="ORF">BTUL_0040g00620</name>
</gene>
<organism evidence="4 5">
    <name type="scientific">Botrytis tulipae</name>
    <dbReference type="NCBI Taxonomy" id="87230"/>
    <lineage>
        <taxon>Eukaryota</taxon>
        <taxon>Fungi</taxon>
        <taxon>Dikarya</taxon>
        <taxon>Ascomycota</taxon>
        <taxon>Pezizomycotina</taxon>
        <taxon>Leotiomycetes</taxon>
        <taxon>Helotiales</taxon>
        <taxon>Sclerotiniaceae</taxon>
        <taxon>Botrytis</taxon>
    </lineage>
</organism>
<evidence type="ECO:0000256" key="2">
    <source>
        <dbReference type="SAM" id="MobiDB-lite"/>
    </source>
</evidence>
<evidence type="ECO:0000256" key="1">
    <source>
        <dbReference type="ARBA" id="ARBA00022909"/>
    </source>
</evidence>
<protein>
    <recommendedName>
        <fullName evidence="3">Dihydroneopterin aldolase/epimerase domain-containing protein</fullName>
    </recommendedName>
</protein>
<proteinExistence type="predicted"/>
<dbReference type="OrthoDB" id="5425486at2759"/>
<comment type="caution">
    <text evidence="4">The sequence shown here is derived from an EMBL/GenBank/DDBJ whole genome shotgun (WGS) entry which is preliminary data.</text>
</comment>
<keyword evidence="1" id="KW-0289">Folate biosynthesis</keyword>
<dbReference type="Gene3D" id="3.30.1130.10">
    <property type="match status" value="2"/>
</dbReference>
<dbReference type="GO" id="GO:0046656">
    <property type="term" value="P:folic acid biosynthetic process"/>
    <property type="evidence" value="ECO:0007669"/>
    <property type="project" value="UniProtKB-KW"/>
</dbReference>
<feature type="compositionally biased region" description="Basic and acidic residues" evidence="2">
    <location>
        <begin position="466"/>
        <end position="478"/>
    </location>
</feature>
<accession>A0A4Z1ESV6</accession>
<evidence type="ECO:0000259" key="3">
    <source>
        <dbReference type="SMART" id="SM00905"/>
    </source>
</evidence>
<dbReference type="GO" id="GO:0004150">
    <property type="term" value="F:dihydroneopterin aldolase activity"/>
    <property type="evidence" value="ECO:0007669"/>
    <property type="project" value="InterPro"/>
</dbReference>